<dbReference type="GO" id="GO:0008270">
    <property type="term" value="F:zinc ion binding"/>
    <property type="evidence" value="ECO:0007669"/>
    <property type="project" value="UniProtKB-KW"/>
</dbReference>
<evidence type="ECO:0000256" key="9">
    <source>
        <dbReference type="PROSITE-ProRule" id="PRU00175"/>
    </source>
</evidence>
<evidence type="ECO:0000259" key="11">
    <source>
        <dbReference type="PROSITE" id="PS50089"/>
    </source>
</evidence>
<evidence type="ECO:0000256" key="1">
    <source>
        <dbReference type="ARBA" id="ARBA00001798"/>
    </source>
</evidence>
<protein>
    <recommendedName>
        <fullName evidence="2">RBR-type E3 ubiquitin transferase</fullName>
        <ecNumber evidence="2">2.3.2.31</ecNumber>
    </recommendedName>
</protein>
<dbReference type="SMART" id="SM00647">
    <property type="entry name" value="IBR"/>
    <property type="match status" value="2"/>
</dbReference>
<evidence type="ECO:0000313" key="13">
    <source>
        <dbReference type="EMBL" id="KAF4635624.1"/>
    </source>
</evidence>
<dbReference type="PROSITE" id="PS50089">
    <property type="entry name" value="ZF_RING_2"/>
    <property type="match status" value="1"/>
</dbReference>
<keyword evidence="3" id="KW-0808">Transferase</keyword>
<dbReference type="CDD" id="cd20336">
    <property type="entry name" value="Rcat_RBR"/>
    <property type="match status" value="1"/>
</dbReference>
<comment type="catalytic activity">
    <reaction evidence="1">
        <text>[E2 ubiquitin-conjugating enzyme]-S-ubiquitinyl-L-cysteine + [acceptor protein]-L-lysine = [E2 ubiquitin-conjugating enzyme]-L-cysteine + [acceptor protein]-N(6)-ubiquitinyl-L-lysine.</text>
        <dbReference type="EC" id="2.3.2.31"/>
    </reaction>
</comment>
<dbReference type="Pfam" id="PF01485">
    <property type="entry name" value="IBR"/>
    <property type="match status" value="1"/>
</dbReference>
<dbReference type="PROSITE" id="PS51873">
    <property type="entry name" value="TRIAD"/>
    <property type="match status" value="1"/>
</dbReference>
<feature type="domain" description="RING-type" evidence="11">
    <location>
        <begin position="166"/>
        <end position="222"/>
    </location>
</feature>
<dbReference type="InterPro" id="IPR002867">
    <property type="entry name" value="IBR_dom"/>
</dbReference>
<name>A0A8H4W9B7_9HELO</name>
<keyword evidence="8" id="KW-0862">Zinc</keyword>
<dbReference type="Gene3D" id="3.30.40.10">
    <property type="entry name" value="Zinc/RING finger domain, C3HC4 (zinc finger)"/>
    <property type="match status" value="1"/>
</dbReference>
<evidence type="ECO:0000256" key="6">
    <source>
        <dbReference type="ARBA" id="ARBA00022771"/>
    </source>
</evidence>
<feature type="compositionally biased region" description="Acidic residues" evidence="10">
    <location>
        <begin position="84"/>
        <end position="113"/>
    </location>
</feature>
<dbReference type="AlphaFoldDB" id="A0A8H4W9B7"/>
<evidence type="ECO:0000256" key="10">
    <source>
        <dbReference type="SAM" id="MobiDB-lite"/>
    </source>
</evidence>
<dbReference type="PANTHER" id="PTHR11685">
    <property type="entry name" value="RBR FAMILY RING FINGER AND IBR DOMAIN-CONTAINING"/>
    <property type="match status" value="1"/>
</dbReference>
<keyword evidence="6 9" id="KW-0863">Zinc-finger</keyword>
<dbReference type="EC" id="2.3.2.31" evidence="2"/>
<keyword evidence="14" id="KW-1185">Reference proteome</keyword>
<evidence type="ECO:0000313" key="14">
    <source>
        <dbReference type="Proteomes" id="UP000566819"/>
    </source>
</evidence>
<dbReference type="GO" id="GO:0061630">
    <property type="term" value="F:ubiquitin protein ligase activity"/>
    <property type="evidence" value="ECO:0007669"/>
    <property type="project" value="UniProtKB-EC"/>
</dbReference>
<feature type="region of interest" description="Disordered" evidence="10">
    <location>
        <begin position="435"/>
        <end position="467"/>
    </location>
</feature>
<dbReference type="InterPro" id="IPR001841">
    <property type="entry name" value="Znf_RING"/>
</dbReference>
<accession>A0A8H4W9B7</accession>
<gene>
    <name evidence="13" type="ORF">G7Y89_g2469</name>
</gene>
<dbReference type="InterPro" id="IPR013083">
    <property type="entry name" value="Znf_RING/FYVE/PHD"/>
</dbReference>
<evidence type="ECO:0000256" key="3">
    <source>
        <dbReference type="ARBA" id="ARBA00022679"/>
    </source>
</evidence>
<feature type="domain" description="RING-type" evidence="12">
    <location>
        <begin position="162"/>
        <end position="377"/>
    </location>
</feature>
<dbReference type="InterPro" id="IPR044066">
    <property type="entry name" value="TRIAD_supradom"/>
</dbReference>
<keyword evidence="5" id="KW-0677">Repeat</keyword>
<dbReference type="GO" id="GO:0016567">
    <property type="term" value="P:protein ubiquitination"/>
    <property type="evidence" value="ECO:0007669"/>
    <property type="project" value="InterPro"/>
</dbReference>
<proteinExistence type="predicted"/>
<comment type="caution">
    <text evidence="13">The sequence shown here is derived from an EMBL/GenBank/DDBJ whole genome shotgun (WGS) entry which is preliminary data.</text>
</comment>
<dbReference type="InterPro" id="IPR031127">
    <property type="entry name" value="E3_UB_ligase_RBR"/>
</dbReference>
<reference evidence="13 14" key="1">
    <citation type="submission" date="2020-03" db="EMBL/GenBank/DDBJ databases">
        <title>Draft Genome Sequence of Cudoniella acicularis.</title>
        <authorList>
            <person name="Buettner E."/>
            <person name="Kellner H."/>
        </authorList>
    </citation>
    <scope>NUCLEOTIDE SEQUENCE [LARGE SCALE GENOMIC DNA]</scope>
    <source>
        <strain evidence="13 14">DSM 108380</strain>
    </source>
</reference>
<feature type="region of interest" description="Disordered" evidence="10">
    <location>
        <begin position="63"/>
        <end position="113"/>
    </location>
</feature>
<dbReference type="EMBL" id="JAAMPI010000108">
    <property type="protein sequence ID" value="KAF4635624.1"/>
    <property type="molecule type" value="Genomic_DNA"/>
</dbReference>
<dbReference type="OrthoDB" id="1431934at2759"/>
<evidence type="ECO:0000259" key="12">
    <source>
        <dbReference type="PROSITE" id="PS51873"/>
    </source>
</evidence>
<organism evidence="13 14">
    <name type="scientific">Cudoniella acicularis</name>
    <dbReference type="NCBI Taxonomy" id="354080"/>
    <lineage>
        <taxon>Eukaryota</taxon>
        <taxon>Fungi</taxon>
        <taxon>Dikarya</taxon>
        <taxon>Ascomycota</taxon>
        <taxon>Pezizomycotina</taxon>
        <taxon>Leotiomycetes</taxon>
        <taxon>Helotiales</taxon>
        <taxon>Tricladiaceae</taxon>
        <taxon>Cudoniella</taxon>
    </lineage>
</organism>
<evidence type="ECO:0000256" key="2">
    <source>
        <dbReference type="ARBA" id="ARBA00012251"/>
    </source>
</evidence>
<evidence type="ECO:0000256" key="4">
    <source>
        <dbReference type="ARBA" id="ARBA00022723"/>
    </source>
</evidence>
<evidence type="ECO:0000256" key="5">
    <source>
        <dbReference type="ARBA" id="ARBA00022737"/>
    </source>
</evidence>
<evidence type="ECO:0000256" key="8">
    <source>
        <dbReference type="ARBA" id="ARBA00022833"/>
    </source>
</evidence>
<dbReference type="Pfam" id="PF26200">
    <property type="entry name" value="Rcat_RNF216"/>
    <property type="match status" value="1"/>
</dbReference>
<evidence type="ECO:0000256" key="7">
    <source>
        <dbReference type="ARBA" id="ARBA00022786"/>
    </source>
</evidence>
<feature type="compositionally biased region" description="Basic and acidic residues" evidence="10">
    <location>
        <begin position="435"/>
        <end position="454"/>
    </location>
</feature>
<keyword evidence="4" id="KW-0479">Metal-binding</keyword>
<dbReference type="CDD" id="cd20335">
    <property type="entry name" value="BRcat_RBR"/>
    <property type="match status" value="1"/>
</dbReference>
<dbReference type="Gene3D" id="1.20.120.1750">
    <property type="match status" value="1"/>
</dbReference>
<sequence length="467" mass="52570">MTVFGLGYREHHTLHMQQILRQYNLLPGNISDRTALFTGLFSLSKELSEEEVQAIEAWLRNGGEFPAPRRAPAYSETLRMGLSDDGEDEDEEDGDGEEDDSEDSEEDEDEEEDVIMGNTLNQESSGSLLNQNRGDQHALIQQQATTSSNQNAGNTESKSSSTDIECGICAETLEVSEFLPSTKVTENCSHDHEVMVCLECLRQNIQSTLDEGALHRLNCPFCPELLSYEAVKKYSTEAAFKRYEYLLLLSSPHTVMCLGPNCGSGQNHTDETNPMMICESCSFKTCVIHKLPWHEGQTCEEFDTDESQIERLEEAEATAKLLAKEQSKICPNCHQGVTKQEGCDHLMCRCGKEWCFVCLASWDNILRIGGEAHAPTCTYHPRKVQMRRDQQEARQNQMTQMVHGGPVSDALERARQARNARIRVEVRAKALEAVEKRAKEAREETGAKGKEPPAKRRLKLHAPWEEK</sequence>
<keyword evidence="7" id="KW-0833">Ubl conjugation pathway</keyword>
<dbReference type="SUPFAM" id="SSF57850">
    <property type="entry name" value="RING/U-box"/>
    <property type="match status" value="3"/>
</dbReference>
<dbReference type="Proteomes" id="UP000566819">
    <property type="component" value="Unassembled WGS sequence"/>
</dbReference>